<protein>
    <recommendedName>
        <fullName evidence="12">Polycystin cation channel PKD1/PKD2 domain-containing protein</fullName>
    </recommendedName>
</protein>
<keyword evidence="5 7" id="KW-0472">Membrane</keyword>
<keyword evidence="4 7" id="KW-1133">Transmembrane helix</keyword>
<sequence length="777" mass="85028">MGLTEMLAAAKEREANAGSMSAAAAAPAPAASVVAEAEAQAREVREGAADADRLKKLLGGSGGKSAGMALNAFAGGRASMAGLASKTRQVTYEPPARTAAAAKPPKRRKWSPEFLDFWLYVLFIAILAATNIAGTNATPYYFRRNLEDQFLVNEFEPNCAYDGIACFAQIEVWLRDVVAGYAYGAGGRTWHGKPAKPRLLADGVTMRVGLVRVRVVRARGGDCPTMAKRLTLPDGTKLDPDNCYPSLDSNWRVKRNYKAPVLDLTVAEVATEAPTFATDAPTPAVVTPEPTHAPSASCRAPATKTGAKRRGEFVNSGCPGKYLGKYLGNLACSDGDSDAELPYTSATTGITYYGDGNTFDLSPDRAVALRELRELHAANFFAGRSVRAVIVSFCVYNPHADIFGLVRANVELLPGGGIVPTYQVVASPILKLDRELRGDGLEGKPWGEQRRGAFGELLFYVVCVLYALREVRQFVKHREVYFDSFWNWLEVINLSTYLLVALLRITILLWTADRSLDDVDLNCGFAADLAKIAHVAVRVDALNAVNMIFSFLKVFKYFRHVPSLAQFTNTCARSVSDCLVLLGIMFVGILGFAIAFFVGYGASTDAYKDFHSSFITLLDVLMGASDIGGLVASDHVLVAFLFFPFVFMNSFIVLSMFLAVIGIAFDEVRDEHLEDMKERKDEGIKEADSPFLQDMHYCYDVLVHKILRIPRVDAKVGVGDDEDDEDDDDAALRARCRRLHAEFAAKVEHLRDHQDLLLEAVRARSETESRRLSQGGD</sequence>
<feature type="transmembrane region" description="Helical" evidence="7">
    <location>
        <begin position="614"/>
        <end position="632"/>
    </location>
</feature>
<evidence type="ECO:0000256" key="7">
    <source>
        <dbReference type="SAM" id="Phobius"/>
    </source>
</evidence>
<evidence type="ECO:0000256" key="6">
    <source>
        <dbReference type="SAM" id="MobiDB-lite"/>
    </source>
</evidence>
<dbReference type="SUPFAM" id="SSF81324">
    <property type="entry name" value="Voltage-gated potassium channels"/>
    <property type="match status" value="1"/>
</dbReference>
<dbReference type="Pfam" id="PF20519">
    <property type="entry name" value="Polycystin_dom"/>
    <property type="match status" value="1"/>
</dbReference>
<feature type="domain" description="Polycystin" evidence="9">
    <location>
        <begin position="207"/>
        <end position="425"/>
    </location>
</feature>
<dbReference type="EMBL" id="CAKKNE010000003">
    <property type="protein sequence ID" value="CAH0371824.1"/>
    <property type="molecule type" value="Genomic_DNA"/>
</dbReference>
<feature type="transmembrane region" description="Helical" evidence="7">
    <location>
        <begin position="638"/>
        <end position="665"/>
    </location>
</feature>
<feature type="region of interest" description="Disordered" evidence="6">
    <location>
        <begin position="280"/>
        <end position="304"/>
    </location>
</feature>
<dbReference type="Gene3D" id="1.10.287.70">
    <property type="match status" value="1"/>
</dbReference>
<dbReference type="GO" id="GO:0016020">
    <property type="term" value="C:membrane"/>
    <property type="evidence" value="ECO:0007669"/>
    <property type="project" value="UniProtKB-SubCell"/>
</dbReference>
<evidence type="ECO:0000256" key="2">
    <source>
        <dbReference type="ARBA" id="ARBA00007200"/>
    </source>
</evidence>
<gene>
    <name evidence="10" type="ORF">PECAL_3P17790</name>
</gene>
<dbReference type="InterPro" id="IPR051223">
    <property type="entry name" value="Polycystin"/>
</dbReference>
<feature type="transmembrane region" description="Helical" evidence="7">
    <location>
        <begin position="117"/>
        <end position="142"/>
    </location>
</feature>
<dbReference type="OrthoDB" id="444119at2759"/>
<organism evidence="10 11">
    <name type="scientific">Pelagomonas calceolata</name>
    <dbReference type="NCBI Taxonomy" id="35677"/>
    <lineage>
        <taxon>Eukaryota</taxon>
        <taxon>Sar</taxon>
        <taxon>Stramenopiles</taxon>
        <taxon>Ochrophyta</taxon>
        <taxon>Pelagophyceae</taxon>
        <taxon>Pelagomonadales</taxon>
        <taxon>Pelagomonadaceae</taxon>
        <taxon>Pelagomonas</taxon>
    </lineage>
</organism>
<comment type="similarity">
    <text evidence="2">Belongs to the polycystin family.</text>
</comment>
<feature type="compositionally biased region" description="Low complexity" evidence="6">
    <location>
        <begin position="280"/>
        <end position="294"/>
    </location>
</feature>
<evidence type="ECO:0000259" key="8">
    <source>
        <dbReference type="Pfam" id="PF08016"/>
    </source>
</evidence>
<keyword evidence="11" id="KW-1185">Reference proteome</keyword>
<evidence type="ECO:0000259" key="9">
    <source>
        <dbReference type="Pfam" id="PF20519"/>
    </source>
</evidence>
<evidence type="ECO:0000256" key="1">
    <source>
        <dbReference type="ARBA" id="ARBA00004141"/>
    </source>
</evidence>
<feature type="transmembrane region" description="Helical" evidence="7">
    <location>
        <begin position="488"/>
        <end position="512"/>
    </location>
</feature>
<evidence type="ECO:0000256" key="4">
    <source>
        <dbReference type="ARBA" id="ARBA00022989"/>
    </source>
</evidence>
<feature type="domain" description="Polycystin cation channel PKD1/PKD2" evidence="8">
    <location>
        <begin position="456"/>
        <end position="668"/>
    </location>
</feature>
<dbReference type="AlphaFoldDB" id="A0A8J2SS96"/>
<evidence type="ECO:0008006" key="12">
    <source>
        <dbReference type="Google" id="ProtNLM"/>
    </source>
</evidence>
<comment type="subcellular location">
    <subcellularLocation>
        <location evidence="1">Membrane</location>
        <topology evidence="1">Multi-pass membrane protein</topology>
    </subcellularLocation>
</comment>
<evidence type="ECO:0000256" key="3">
    <source>
        <dbReference type="ARBA" id="ARBA00022692"/>
    </source>
</evidence>
<feature type="transmembrane region" description="Helical" evidence="7">
    <location>
        <begin position="452"/>
        <end position="468"/>
    </location>
</feature>
<evidence type="ECO:0000313" key="10">
    <source>
        <dbReference type="EMBL" id="CAH0371824.1"/>
    </source>
</evidence>
<dbReference type="PANTHER" id="PTHR10877">
    <property type="entry name" value="POLYCYSTIN FAMILY MEMBER"/>
    <property type="match status" value="1"/>
</dbReference>
<dbReference type="PANTHER" id="PTHR10877:SF183">
    <property type="entry name" value="AT14535P-RELATED"/>
    <property type="match status" value="1"/>
</dbReference>
<comment type="caution">
    <text evidence="10">The sequence shown here is derived from an EMBL/GenBank/DDBJ whole genome shotgun (WGS) entry which is preliminary data.</text>
</comment>
<name>A0A8J2SS96_9STRA</name>
<dbReference type="Pfam" id="PF08016">
    <property type="entry name" value="PKD_channel"/>
    <property type="match status" value="1"/>
</dbReference>
<evidence type="ECO:0000256" key="5">
    <source>
        <dbReference type="ARBA" id="ARBA00023136"/>
    </source>
</evidence>
<evidence type="ECO:0000313" key="11">
    <source>
        <dbReference type="Proteomes" id="UP000789595"/>
    </source>
</evidence>
<reference evidence="10" key="1">
    <citation type="submission" date="2021-11" db="EMBL/GenBank/DDBJ databases">
        <authorList>
            <consortium name="Genoscope - CEA"/>
            <person name="William W."/>
        </authorList>
    </citation>
    <scope>NUCLEOTIDE SEQUENCE</scope>
</reference>
<dbReference type="InterPro" id="IPR013122">
    <property type="entry name" value="PKD1_2_channel"/>
</dbReference>
<feature type="transmembrane region" description="Helical" evidence="7">
    <location>
        <begin position="579"/>
        <end position="602"/>
    </location>
</feature>
<proteinExistence type="inferred from homology"/>
<accession>A0A8J2SS96</accession>
<dbReference type="InterPro" id="IPR046791">
    <property type="entry name" value="Polycystin_dom"/>
</dbReference>
<keyword evidence="3 7" id="KW-0812">Transmembrane</keyword>
<dbReference type="Proteomes" id="UP000789595">
    <property type="component" value="Unassembled WGS sequence"/>
</dbReference>